<dbReference type="Pfam" id="PF14028">
    <property type="entry name" value="Lant_dehydr_C"/>
    <property type="match status" value="1"/>
</dbReference>
<evidence type="ECO:0000256" key="7">
    <source>
        <dbReference type="ARBA" id="ARBA00022679"/>
    </source>
</evidence>
<dbReference type="InterPro" id="IPR029063">
    <property type="entry name" value="SAM-dependent_MTases_sf"/>
</dbReference>
<evidence type="ECO:0000256" key="3">
    <source>
        <dbReference type="ARBA" id="ARBA00011890"/>
    </source>
</evidence>
<evidence type="ECO:0000256" key="4">
    <source>
        <dbReference type="ARBA" id="ARBA00013346"/>
    </source>
</evidence>
<gene>
    <name evidence="13" type="primary">fxlM</name>
    <name evidence="13" type="ORF">LZ495_28600</name>
</gene>
<comment type="similarity">
    <text evidence="2">Belongs to the methyltransferase superfamily. L-isoaspartyl/D-aspartyl protein methyltransferase family.</text>
</comment>
<evidence type="ECO:0000256" key="10">
    <source>
        <dbReference type="ARBA" id="ARBA00031323"/>
    </source>
</evidence>
<dbReference type="GO" id="GO:0032259">
    <property type="term" value="P:methylation"/>
    <property type="evidence" value="ECO:0007669"/>
    <property type="project" value="UniProtKB-KW"/>
</dbReference>
<evidence type="ECO:0000256" key="11">
    <source>
        <dbReference type="ARBA" id="ARBA00031350"/>
    </source>
</evidence>
<dbReference type="NCBIfam" id="TIGR04364">
    <property type="entry name" value="methyltran_FxLD"/>
    <property type="match status" value="1"/>
</dbReference>
<dbReference type="NCBIfam" id="TIGR03891">
    <property type="entry name" value="thiopep_ocin"/>
    <property type="match status" value="1"/>
</dbReference>
<dbReference type="EMBL" id="JAKFHA010000021">
    <property type="protein sequence ID" value="MCF2531154.1"/>
    <property type="molecule type" value="Genomic_DNA"/>
</dbReference>
<dbReference type="RefSeq" id="WP_235055822.1">
    <property type="nucleotide sequence ID" value="NZ_JAKFHA010000021.1"/>
</dbReference>
<keyword evidence="5" id="KW-0963">Cytoplasm</keyword>
<keyword evidence="8" id="KW-0949">S-adenosyl-L-methionine</keyword>
<feature type="domain" description="Thiopeptide-type bacteriocin biosynthesis" evidence="12">
    <location>
        <begin position="20"/>
        <end position="268"/>
    </location>
</feature>
<dbReference type="CDD" id="cd02440">
    <property type="entry name" value="AdoMet_MTases"/>
    <property type="match status" value="1"/>
</dbReference>
<dbReference type="Gene3D" id="3.40.50.150">
    <property type="entry name" value="Vaccinia Virus protein VP39"/>
    <property type="match status" value="1"/>
</dbReference>
<proteinExistence type="inferred from homology"/>
<dbReference type="GO" id="GO:0005737">
    <property type="term" value="C:cytoplasm"/>
    <property type="evidence" value="ECO:0007669"/>
    <property type="project" value="UniProtKB-SubCell"/>
</dbReference>
<keyword evidence="14" id="KW-1185">Reference proteome</keyword>
<evidence type="ECO:0000259" key="12">
    <source>
        <dbReference type="Pfam" id="PF14028"/>
    </source>
</evidence>
<keyword evidence="6 13" id="KW-0489">Methyltransferase</keyword>
<dbReference type="PANTHER" id="PTHR11579">
    <property type="entry name" value="PROTEIN-L-ISOASPARTATE O-METHYLTRANSFERASE"/>
    <property type="match status" value="1"/>
</dbReference>
<organism evidence="13 14">
    <name type="scientific">Yinghuangia soli</name>
    <dbReference type="NCBI Taxonomy" id="2908204"/>
    <lineage>
        <taxon>Bacteria</taxon>
        <taxon>Bacillati</taxon>
        <taxon>Actinomycetota</taxon>
        <taxon>Actinomycetes</taxon>
        <taxon>Kitasatosporales</taxon>
        <taxon>Streptomycetaceae</taxon>
        <taxon>Yinghuangia</taxon>
    </lineage>
</organism>
<dbReference type="Pfam" id="PF01135">
    <property type="entry name" value="PCMT"/>
    <property type="match status" value="1"/>
</dbReference>
<evidence type="ECO:0000313" key="14">
    <source>
        <dbReference type="Proteomes" id="UP001165378"/>
    </source>
</evidence>
<evidence type="ECO:0000256" key="5">
    <source>
        <dbReference type="ARBA" id="ARBA00022490"/>
    </source>
</evidence>
<dbReference type="AlphaFoldDB" id="A0AA41Q424"/>
<protein>
    <recommendedName>
        <fullName evidence="4">Protein-L-isoaspartate O-methyltransferase</fullName>
        <ecNumber evidence="3">2.1.1.77</ecNumber>
    </recommendedName>
    <alternativeName>
        <fullName evidence="11">L-isoaspartyl protein carboxyl methyltransferase</fullName>
    </alternativeName>
    <alternativeName>
        <fullName evidence="9">Protein L-isoaspartyl methyltransferase</fullName>
    </alternativeName>
    <alternativeName>
        <fullName evidence="10">Protein-beta-aspartate methyltransferase</fullName>
    </alternativeName>
</protein>
<keyword evidence="7" id="KW-0808">Transferase</keyword>
<dbReference type="Proteomes" id="UP001165378">
    <property type="component" value="Unassembled WGS sequence"/>
</dbReference>
<name>A0AA41Q424_9ACTN</name>
<comment type="caution">
    <text evidence="13">The sequence shown here is derived from an EMBL/GenBank/DDBJ whole genome shotgun (WGS) entry which is preliminary data.</text>
</comment>
<dbReference type="InterPro" id="IPR027573">
    <property type="entry name" value="Methyltran_FxLD"/>
</dbReference>
<dbReference type="GO" id="GO:0004719">
    <property type="term" value="F:protein-L-isoaspartate (D-aspartate) O-methyltransferase activity"/>
    <property type="evidence" value="ECO:0007669"/>
    <property type="project" value="UniProtKB-EC"/>
</dbReference>
<dbReference type="PANTHER" id="PTHR11579:SF0">
    <property type="entry name" value="PROTEIN-L-ISOASPARTATE(D-ASPARTATE) O-METHYLTRANSFERASE"/>
    <property type="match status" value="1"/>
</dbReference>
<dbReference type="SUPFAM" id="SSF53335">
    <property type="entry name" value="S-adenosyl-L-methionine-dependent methyltransferases"/>
    <property type="match status" value="1"/>
</dbReference>
<dbReference type="InterPro" id="IPR023809">
    <property type="entry name" value="Thiopep_bacteriocin_synth_dom"/>
</dbReference>
<dbReference type="EC" id="2.1.1.77" evidence="3"/>
<comment type="subcellular location">
    <subcellularLocation>
        <location evidence="1">Cytoplasm</location>
    </subcellularLocation>
</comment>
<evidence type="ECO:0000256" key="9">
    <source>
        <dbReference type="ARBA" id="ARBA00030757"/>
    </source>
</evidence>
<evidence type="ECO:0000256" key="1">
    <source>
        <dbReference type="ARBA" id="ARBA00004496"/>
    </source>
</evidence>
<evidence type="ECO:0000313" key="13">
    <source>
        <dbReference type="EMBL" id="MCF2531154.1"/>
    </source>
</evidence>
<evidence type="ECO:0000256" key="6">
    <source>
        <dbReference type="ARBA" id="ARBA00022603"/>
    </source>
</evidence>
<sequence>MGPDEWPQYLVEFTDWNGAEATTAARLLPVLNAATAAGDITRWSFLRKHPHWRLRYHSPHQTASAGSALLRQALDSLVTEGLATRCTPSIHEPETTAFGGPEGIEVAHDLFHHDSGAVLAHGARQRAGGANSPSLGRRELAVLLPSVLMRAARLDWYEQGDVWAKVAHQRPGPDGPRTSARQRSSVQRLMTIDAGPSSALVTSGALTHLAAWVAAFDHAGSRLAELAGRGRLGRGLRAVIAHHVIFHWNRLGLPRADQHILSTLTKEAVMGTSESHASPSTSAPVQTDADHSLGKVNTDLIDNAAPHAENLRNTLVDQLLADGHVRSSRVEHALRNVPRHLFVPQAPLEAAYANSTVDTKFDDAGAPISCASQPGIVAMMLEQLDVQPGHRVLELGAGTGYNAGLLAHLVGPEGHVTTVDVDADIVDDARAGLAAAGFDNVTVVLADGAIGHAVNAPYDRIIATVGAHGVPQAWLDQLVPDGRLLAPLRLRGSVSRSIAFEQHNGVWRSVGSEMNTFMPLRRGIADDPRTTIPLTADRTVTLVTNSDQVVDAAALADVLDHPRAQTWTGVTFRGPESAEWLELWLTCLLPNGLSRMPANKRALESGVLTNPYPSATASFDKGALTYLTRRKADQVAQDGAALHEFGVVGHGPGSDELAERVTEAIRAWDHEHRGQEVRFEIQALDAVPPSPRPGRFAFANAINRIVIEWL</sequence>
<evidence type="ECO:0000256" key="2">
    <source>
        <dbReference type="ARBA" id="ARBA00005369"/>
    </source>
</evidence>
<accession>A0AA41Q424</accession>
<reference evidence="13" key="1">
    <citation type="submission" date="2022-01" db="EMBL/GenBank/DDBJ databases">
        <title>Genome-Based Taxonomic Classification of the Phylum Actinobacteria.</title>
        <authorList>
            <person name="Gao Y."/>
        </authorList>
    </citation>
    <scope>NUCLEOTIDE SEQUENCE</scope>
    <source>
        <strain evidence="13">KLBMP 8922</strain>
    </source>
</reference>
<dbReference type="InterPro" id="IPR000682">
    <property type="entry name" value="PCMT"/>
</dbReference>
<evidence type="ECO:0000256" key="8">
    <source>
        <dbReference type="ARBA" id="ARBA00022691"/>
    </source>
</evidence>